<evidence type="ECO:0000256" key="1">
    <source>
        <dbReference type="SAM" id="Coils"/>
    </source>
</evidence>
<name>A0A7S4R2E1_9STRA</name>
<dbReference type="AlphaFoldDB" id="A0A7S4R2E1"/>
<feature type="region of interest" description="Disordered" evidence="2">
    <location>
        <begin position="614"/>
        <end position="697"/>
    </location>
</feature>
<evidence type="ECO:0000313" key="5">
    <source>
        <dbReference type="EMBL" id="CAE4601508.1"/>
    </source>
</evidence>
<dbReference type="SUPFAM" id="SSF101447">
    <property type="entry name" value="Formin homology 2 domain (FH2 domain)"/>
    <property type="match status" value="1"/>
</dbReference>
<keyword evidence="4" id="KW-0732">Signal</keyword>
<accession>A0A7S4R2E1</accession>
<feature type="chain" id="PRO_5030890669" description="Peroxin domain-containing protein" evidence="4">
    <location>
        <begin position="22"/>
        <end position="697"/>
    </location>
</feature>
<keyword evidence="3" id="KW-0812">Transmembrane</keyword>
<protein>
    <recommendedName>
        <fullName evidence="6">Peroxin domain-containing protein</fullName>
    </recommendedName>
</protein>
<feature type="compositionally biased region" description="Low complexity" evidence="2">
    <location>
        <begin position="614"/>
        <end position="626"/>
    </location>
</feature>
<feature type="signal peptide" evidence="4">
    <location>
        <begin position="1"/>
        <end position="21"/>
    </location>
</feature>
<feature type="region of interest" description="Disordered" evidence="2">
    <location>
        <begin position="523"/>
        <end position="553"/>
    </location>
</feature>
<feature type="compositionally biased region" description="Acidic residues" evidence="2">
    <location>
        <begin position="654"/>
        <end position="664"/>
    </location>
</feature>
<feature type="region of interest" description="Disordered" evidence="2">
    <location>
        <begin position="88"/>
        <end position="122"/>
    </location>
</feature>
<evidence type="ECO:0000256" key="2">
    <source>
        <dbReference type="SAM" id="MobiDB-lite"/>
    </source>
</evidence>
<organism evidence="5">
    <name type="scientific">Ditylum brightwellii</name>
    <dbReference type="NCBI Taxonomy" id="49249"/>
    <lineage>
        <taxon>Eukaryota</taxon>
        <taxon>Sar</taxon>
        <taxon>Stramenopiles</taxon>
        <taxon>Ochrophyta</taxon>
        <taxon>Bacillariophyta</taxon>
        <taxon>Mediophyceae</taxon>
        <taxon>Lithodesmiophycidae</taxon>
        <taxon>Lithodesmiales</taxon>
        <taxon>Lithodesmiaceae</taxon>
        <taxon>Ditylum</taxon>
    </lineage>
</organism>
<feature type="compositionally biased region" description="Basic and acidic residues" evidence="2">
    <location>
        <begin position="537"/>
        <end position="548"/>
    </location>
</feature>
<evidence type="ECO:0008006" key="6">
    <source>
        <dbReference type="Google" id="ProtNLM"/>
    </source>
</evidence>
<keyword evidence="1" id="KW-0175">Coiled coil</keyword>
<feature type="transmembrane region" description="Helical" evidence="3">
    <location>
        <begin position="258"/>
        <end position="278"/>
    </location>
</feature>
<proteinExistence type="predicted"/>
<feature type="compositionally biased region" description="Polar residues" evidence="2">
    <location>
        <begin position="627"/>
        <end position="639"/>
    </location>
</feature>
<keyword evidence="3" id="KW-0472">Membrane</keyword>
<reference evidence="5" key="1">
    <citation type="submission" date="2021-01" db="EMBL/GenBank/DDBJ databases">
        <authorList>
            <person name="Corre E."/>
            <person name="Pelletier E."/>
            <person name="Niang G."/>
            <person name="Scheremetjew M."/>
            <person name="Finn R."/>
            <person name="Kale V."/>
            <person name="Holt S."/>
            <person name="Cochrane G."/>
            <person name="Meng A."/>
            <person name="Brown T."/>
            <person name="Cohen L."/>
        </authorList>
    </citation>
    <scope>NUCLEOTIDE SEQUENCE</scope>
    <source>
        <strain evidence="5">GSO104</strain>
    </source>
</reference>
<feature type="compositionally biased region" description="Basic and acidic residues" evidence="2">
    <location>
        <begin position="640"/>
        <end position="653"/>
    </location>
</feature>
<evidence type="ECO:0000256" key="4">
    <source>
        <dbReference type="SAM" id="SignalP"/>
    </source>
</evidence>
<feature type="region of interest" description="Disordered" evidence="2">
    <location>
        <begin position="29"/>
        <end position="63"/>
    </location>
</feature>
<gene>
    <name evidence="5" type="ORF">DBRI00130_LOCUS11930</name>
</gene>
<feature type="compositionally biased region" description="Low complexity" evidence="2">
    <location>
        <begin position="91"/>
        <end position="108"/>
    </location>
</feature>
<evidence type="ECO:0000256" key="3">
    <source>
        <dbReference type="SAM" id="Phobius"/>
    </source>
</evidence>
<keyword evidence="3" id="KW-1133">Transmembrane helix</keyword>
<dbReference type="EMBL" id="HBNS01014849">
    <property type="protein sequence ID" value="CAE4601508.1"/>
    <property type="molecule type" value="Transcribed_RNA"/>
</dbReference>
<sequence>MTIFKIALTILLLSSSQKSSSLLYAVASSPSSDSVFPPPPPPPPPLHPTPPLPPPPPLTSSSPSTIIEIYENEIYSLTLSKWIGGQSLAHSPSSSSPHPSTSRWTTTTDEVSPPPPSVKSPPNYVFTSDWKIDVTATSTTTKDTLGWEYWYQHGVGGRRRRRWLRTMVKIEKPVIATNNSTKTTMTKTRTAGNVTATTTTSGTKVIKSPALSSPTTTITTAKKRTKIQAATAKTRRKKYSTSLPQKLFDSYNFKGFGWSFYKSIIFPSSFGIALRIPLSINWDWYERHPYLPSFTSAIGLYYPYTIALLVSASLPMEVVKFVFNLCVVHTIFVLRWVWCIYSMSVEVFLRFVFVMPLWIVKSFVWKVCNVLVPSLPSFSSSFSKLFLQNYYVAKIQKILLYQNHKKDNKKKSLSSSSKSIRLLGQTLPPLKPTIPSMTYSSDIVERVGMSMSWRYKKTKGYEFRISYWHVYLPTIIFLQSVLVNQWENTLEKKRSSLEEKKKRRAMKREKMSVSKIGKAMKKFKNEEEEEDSLVSSTKEKEDKNKEKQMTSSSPEWLEYIKRRTGSFGLTSSTPIPDPPYYSCSFVLSLSGYYYGQACKRFFAQVNNVMRSSSEDVLPLSPSSSLSRTATTNDLLQRTAQDADRSSIEKKKSDDDDADEEDITNEDGTTKRRIKKKMNKEENKADDEGSGAVQIGAK</sequence>
<feature type="transmembrane region" description="Helical" evidence="3">
    <location>
        <begin position="290"/>
        <end position="312"/>
    </location>
</feature>
<feature type="coiled-coil region" evidence="1">
    <location>
        <begin position="483"/>
        <end position="510"/>
    </location>
</feature>
<feature type="compositionally biased region" description="Pro residues" evidence="2">
    <location>
        <begin position="36"/>
        <end position="58"/>
    </location>
</feature>